<keyword evidence="1" id="KW-0472">Membrane</keyword>
<dbReference type="OMA" id="GCERARF"/>
<protein>
    <submittedName>
        <fullName evidence="2">Uncharacterized protein</fullName>
    </submittedName>
</protein>
<comment type="caution">
    <text evidence="2">The sequence shown here is derived from an EMBL/GenBank/DDBJ whole genome shotgun (WGS) entry which is preliminary data.</text>
</comment>
<feature type="transmembrane region" description="Helical" evidence="1">
    <location>
        <begin position="38"/>
        <end position="62"/>
    </location>
</feature>
<evidence type="ECO:0000313" key="3">
    <source>
        <dbReference type="Proteomes" id="UP000444721"/>
    </source>
</evidence>
<dbReference type="VEuPathDB" id="AmoebaDB:FDP41_007309"/>
<name>A0A6A5BGK1_NAEFO</name>
<evidence type="ECO:0000256" key="1">
    <source>
        <dbReference type="SAM" id="Phobius"/>
    </source>
</evidence>
<dbReference type="VEuPathDB" id="AmoebaDB:NfTy_010200"/>
<dbReference type="EMBL" id="VFQX01000058">
    <property type="protein sequence ID" value="KAF0973922.1"/>
    <property type="molecule type" value="Genomic_DNA"/>
</dbReference>
<keyword evidence="1" id="KW-1133">Transmembrane helix</keyword>
<reference evidence="2 3" key="1">
    <citation type="journal article" date="2019" name="Sci. Rep.">
        <title>Nanopore sequencing improves the draft genome of the human pathogenic amoeba Naegleria fowleri.</title>
        <authorList>
            <person name="Liechti N."/>
            <person name="Schurch N."/>
            <person name="Bruggmann R."/>
            <person name="Wittwer M."/>
        </authorList>
    </citation>
    <scope>NUCLEOTIDE SEQUENCE [LARGE SCALE GENOMIC DNA]</scope>
    <source>
        <strain evidence="2 3">ATCC 30894</strain>
    </source>
</reference>
<dbReference type="GeneID" id="68114527"/>
<proteinExistence type="predicted"/>
<dbReference type="AlphaFoldDB" id="A0A6A5BGK1"/>
<dbReference type="RefSeq" id="XP_044558635.1">
    <property type="nucleotide sequence ID" value="XM_044711040.1"/>
</dbReference>
<sequence length="279" mass="30505">MSFSSSSSFSSSTSLVVGIHSRSGLCSSFLSTIRMTNFTSATTLIVLTFMVTLVAATAGYYLRSTSMLGILNPAYFCARCEFPNDTPSSITLKDNLNENVRNGLYDWNARPAVIYFVTGQDVDLQTIEVLIEYPIKDTILVLSSELSVKYRLKFNGDSATTVVNRLKKIIVNSPTYNKIEMVNFGDVKTNVTYLCDESSCSSPAFRVSKSYVWASGGSQLQELMAPIVGQNYTTFLGCERTQSLILGQYGQGTQCSGTSVLLLSSCGSWSFTNLYPSVP</sequence>
<accession>A0A6A5BGK1</accession>
<dbReference type="Proteomes" id="UP000444721">
    <property type="component" value="Unassembled WGS sequence"/>
</dbReference>
<dbReference type="OrthoDB" id="10337416at2759"/>
<keyword evidence="3" id="KW-1185">Reference proteome</keyword>
<gene>
    <name evidence="2" type="ORF">FDP41_007309</name>
</gene>
<organism evidence="2 3">
    <name type="scientific">Naegleria fowleri</name>
    <name type="common">Brain eating amoeba</name>
    <dbReference type="NCBI Taxonomy" id="5763"/>
    <lineage>
        <taxon>Eukaryota</taxon>
        <taxon>Discoba</taxon>
        <taxon>Heterolobosea</taxon>
        <taxon>Tetramitia</taxon>
        <taxon>Eutetramitia</taxon>
        <taxon>Vahlkampfiidae</taxon>
        <taxon>Naegleria</taxon>
    </lineage>
</organism>
<evidence type="ECO:0000313" key="2">
    <source>
        <dbReference type="EMBL" id="KAF0973922.1"/>
    </source>
</evidence>
<dbReference type="VEuPathDB" id="AmoebaDB:NF0100820"/>
<keyword evidence="1" id="KW-0812">Transmembrane</keyword>